<gene>
    <name evidence="2" type="ORF">DPX16_2842</name>
</gene>
<proteinExistence type="predicted"/>
<dbReference type="AlphaFoldDB" id="A0A3N0YX92"/>
<sequence>MLRKCSMCHFEPHDHELECPIQPPEGTPTRTIVHLTWTSIPITHFPDSLSRSLHPAVLCFIISVCLFIPEEHSVQILWDHQTASDVFPSRGIGTKLAQMLASAELRLLLLSHRCKYHLDRSQQNRSLRRRHLRPTPGEQPHYEF</sequence>
<evidence type="ECO:0000256" key="1">
    <source>
        <dbReference type="SAM" id="MobiDB-lite"/>
    </source>
</evidence>
<reference evidence="2 3" key="1">
    <citation type="submission" date="2018-10" db="EMBL/GenBank/DDBJ databases">
        <title>Genome assembly for a Yunnan-Guizhou Plateau 3E fish, Anabarilius grahami (Regan), and its evolutionary and genetic applications.</title>
        <authorList>
            <person name="Jiang W."/>
        </authorList>
    </citation>
    <scope>NUCLEOTIDE SEQUENCE [LARGE SCALE GENOMIC DNA]</scope>
    <source>
        <strain evidence="2">AG-KIZ</strain>
        <tissue evidence="2">Muscle</tissue>
    </source>
</reference>
<protein>
    <submittedName>
        <fullName evidence="2">Uncharacterized protein</fullName>
    </submittedName>
</protein>
<organism evidence="2 3">
    <name type="scientific">Anabarilius grahami</name>
    <name type="common">Kanglang fish</name>
    <name type="synonym">Barilius grahami</name>
    <dbReference type="NCBI Taxonomy" id="495550"/>
    <lineage>
        <taxon>Eukaryota</taxon>
        <taxon>Metazoa</taxon>
        <taxon>Chordata</taxon>
        <taxon>Craniata</taxon>
        <taxon>Vertebrata</taxon>
        <taxon>Euteleostomi</taxon>
        <taxon>Actinopterygii</taxon>
        <taxon>Neopterygii</taxon>
        <taxon>Teleostei</taxon>
        <taxon>Ostariophysi</taxon>
        <taxon>Cypriniformes</taxon>
        <taxon>Xenocyprididae</taxon>
        <taxon>Xenocypridinae</taxon>
        <taxon>Xenocypridinae incertae sedis</taxon>
        <taxon>Anabarilius</taxon>
    </lineage>
</organism>
<evidence type="ECO:0000313" key="3">
    <source>
        <dbReference type="Proteomes" id="UP000281406"/>
    </source>
</evidence>
<dbReference type="EMBL" id="RJVU01020146">
    <property type="protein sequence ID" value="ROL50543.1"/>
    <property type="molecule type" value="Genomic_DNA"/>
</dbReference>
<keyword evidence="3" id="KW-1185">Reference proteome</keyword>
<feature type="region of interest" description="Disordered" evidence="1">
    <location>
        <begin position="121"/>
        <end position="144"/>
    </location>
</feature>
<evidence type="ECO:0000313" key="2">
    <source>
        <dbReference type="EMBL" id="ROL50543.1"/>
    </source>
</evidence>
<comment type="caution">
    <text evidence="2">The sequence shown here is derived from an EMBL/GenBank/DDBJ whole genome shotgun (WGS) entry which is preliminary data.</text>
</comment>
<accession>A0A3N0YX92</accession>
<name>A0A3N0YX92_ANAGA</name>
<dbReference type="Proteomes" id="UP000281406">
    <property type="component" value="Unassembled WGS sequence"/>
</dbReference>